<dbReference type="AlphaFoldDB" id="A0A378XHV3"/>
<keyword evidence="1" id="KW-0732">Signal</keyword>
<dbReference type="RefSeq" id="WP_018573369.1">
    <property type="nucleotide sequence ID" value="NZ_CP065725.1"/>
</dbReference>
<dbReference type="Pfam" id="PF12836">
    <property type="entry name" value="HHH_3"/>
    <property type="match status" value="1"/>
</dbReference>
<protein>
    <submittedName>
        <fullName evidence="3">ComEA protein</fullName>
    </submittedName>
</protein>
<feature type="domain" description="Helix-hairpin-helix DNA-binding motif class 1" evidence="2">
    <location>
        <begin position="39"/>
        <end position="58"/>
    </location>
</feature>
<dbReference type="Proteomes" id="UP000254603">
    <property type="component" value="Unassembled WGS sequence"/>
</dbReference>
<gene>
    <name evidence="3" type="ORF">NCTC11997_02589</name>
</gene>
<dbReference type="GO" id="GO:0003677">
    <property type="term" value="F:DNA binding"/>
    <property type="evidence" value="ECO:0007669"/>
    <property type="project" value="InterPro"/>
</dbReference>
<dbReference type="SMART" id="SM00278">
    <property type="entry name" value="HhH1"/>
    <property type="match status" value="2"/>
</dbReference>
<dbReference type="GO" id="GO:0006281">
    <property type="term" value="P:DNA repair"/>
    <property type="evidence" value="ECO:0007669"/>
    <property type="project" value="InterPro"/>
</dbReference>
<accession>A0A378XHV3</accession>
<organism evidence="3 4">
    <name type="scientific">Oligella ureolytica</name>
    <dbReference type="NCBI Taxonomy" id="90244"/>
    <lineage>
        <taxon>Bacteria</taxon>
        <taxon>Pseudomonadati</taxon>
        <taxon>Pseudomonadota</taxon>
        <taxon>Betaproteobacteria</taxon>
        <taxon>Burkholderiales</taxon>
        <taxon>Alcaligenaceae</taxon>
        <taxon>Oligella</taxon>
    </lineage>
</organism>
<sequence>MSIFLFTSKAFVRVSLSLALFWLPSMSAQAVNINTASSVELQSIKGIGEKTAQRIIDERARAGDFESAEDLSIRIKGLGKKRADKMVEDGLVFSHKQTQHTAKPSVVSQEVAAVKKHFKDSSSSSGSGPYLLKIK</sequence>
<feature type="domain" description="Helix-hairpin-helix DNA-binding motif class 1" evidence="2">
    <location>
        <begin position="69"/>
        <end position="89"/>
    </location>
</feature>
<dbReference type="PANTHER" id="PTHR21180:SF32">
    <property type="entry name" value="ENDONUCLEASE_EXONUCLEASE_PHOSPHATASE FAMILY DOMAIN-CONTAINING PROTEIN 1"/>
    <property type="match status" value="1"/>
</dbReference>
<dbReference type="InterPro" id="IPR003583">
    <property type="entry name" value="Hlx-hairpin-Hlx_DNA-bd_motif"/>
</dbReference>
<feature type="chain" id="PRO_5016961910" evidence="1">
    <location>
        <begin position="31"/>
        <end position="135"/>
    </location>
</feature>
<dbReference type="PANTHER" id="PTHR21180">
    <property type="entry name" value="ENDONUCLEASE/EXONUCLEASE/PHOSPHATASE FAMILY DOMAIN-CONTAINING PROTEIN 1"/>
    <property type="match status" value="1"/>
</dbReference>
<dbReference type="SUPFAM" id="SSF47781">
    <property type="entry name" value="RuvA domain 2-like"/>
    <property type="match status" value="1"/>
</dbReference>
<evidence type="ECO:0000259" key="2">
    <source>
        <dbReference type="SMART" id="SM00278"/>
    </source>
</evidence>
<dbReference type="Gene3D" id="1.10.150.280">
    <property type="entry name" value="AF1531-like domain"/>
    <property type="match status" value="1"/>
</dbReference>
<name>A0A378XHV3_9BURK</name>
<evidence type="ECO:0000256" key="1">
    <source>
        <dbReference type="SAM" id="SignalP"/>
    </source>
</evidence>
<proteinExistence type="predicted"/>
<dbReference type="GO" id="GO:0015628">
    <property type="term" value="P:protein secretion by the type II secretion system"/>
    <property type="evidence" value="ECO:0007669"/>
    <property type="project" value="TreeGrafter"/>
</dbReference>
<dbReference type="GO" id="GO:0015627">
    <property type="term" value="C:type II protein secretion system complex"/>
    <property type="evidence" value="ECO:0007669"/>
    <property type="project" value="TreeGrafter"/>
</dbReference>
<dbReference type="InterPro" id="IPR051675">
    <property type="entry name" value="Endo/Exo/Phosphatase_dom_1"/>
</dbReference>
<feature type="signal peptide" evidence="1">
    <location>
        <begin position="1"/>
        <end position="30"/>
    </location>
</feature>
<dbReference type="STRING" id="1122619.GCA_000373745_00185"/>
<dbReference type="EMBL" id="UGSB01000001">
    <property type="protein sequence ID" value="SUA58018.1"/>
    <property type="molecule type" value="Genomic_DNA"/>
</dbReference>
<evidence type="ECO:0000313" key="3">
    <source>
        <dbReference type="EMBL" id="SUA58018.1"/>
    </source>
</evidence>
<reference evidence="3 4" key="1">
    <citation type="submission" date="2018-06" db="EMBL/GenBank/DDBJ databases">
        <authorList>
            <consortium name="Pathogen Informatics"/>
            <person name="Doyle S."/>
        </authorList>
    </citation>
    <scope>NUCLEOTIDE SEQUENCE [LARGE SCALE GENOMIC DNA]</scope>
    <source>
        <strain evidence="3 4">NCTC11997</strain>
    </source>
</reference>
<dbReference type="InterPro" id="IPR010994">
    <property type="entry name" value="RuvA_2-like"/>
</dbReference>
<evidence type="ECO:0000313" key="4">
    <source>
        <dbReference type="Proteomes" id="UP000254603"/>
    </source>
</evidence>